<name>A0A4Z0M0L6_9GAMM</name>
<proteinExistence type="predicted"/>
<evidence type="ECO:0000313" key="2">
    <source>
        <dbReference type="Proteomes" id="UP000298050"/>
    </source>
</evidence>
<dbReference type="RefSeq" id="WP_135444151.1">
    <property type="nucleotide sequence ID" value="NZ_SRLE01000008.1"/>
</dbReference>
<comment type="caution">
    <text evidence="1">The sequence shown here is derived from an EMBL/GenBank/DDBJ whole genome shotgun (WGS) entry which is preliminary data.</text>
</comment>
<evidence type="ECO:0000313" key="1">
    <source>
        <dbReference type="EMBL" id="TGD72977.1"/>
    </source>
</evidence>
<accession>A0A4Z0M0L6</accession>
<gene>
    <name evidence="1" type="ORF">E4634_11870</name>
</gene>
<reference evidence="1 2" key="1">
    <citation type="submission" date="2019-04" db="EMBL/GenBank/DDBJ databases">
        <title>Taxonomy of novel Haliea sp. from mangrove soil of West Coast of India.</title>
        <authorList>
            <person name="Verma A."/>
            <person name="Kumar P."/>
            <person name="Krishnamurthi S."/>
        </authorList>
    </citation>
    <scope>NUCLEOTIDE SEQUENCE [LARGE SCALE GENOMIC DNA]</scope>
    <source>
        <strain evidence="1 2">SAOS-164</strain>
    </source>
</reference>
<dbReference type="Proteomes" id="UP000298050">
    <property type="component" value="Unassembled WGS sequence"/>
</dbReference>
<dbReference type="AlphaFoldDB" id="A0A4Z0M0L6"/>
<sequence length="183" mass="20838">MTNRYDLYQCNRDDSARYVLGRRGERMLCVLGLNPSTANRDKPDMTVARVERIAQRQGFDGFAMLNLYPARHTLPGDLPRQADSALQRSNLQRIRALVGAACEPVLWAAWGGDIVLRDYLSAALASLAQGRHALPGRWVHYGELRKDGHPRHPSRASYDWDFHDFDVADYLEKQSSGKRRSRD</sequence>
<dbReference type="Pfam" id="PF07799">
    <property type="entry name" value="DUF1643"/>
    <property type="match status" value="1"/>
</dbReference>
<keyword evidence="2" id="KW-1185">Reference proteome</keyword>
<protein>
    <submittedName>
        <fullName evidence="1">DUF1643 domain-containing protein</fullName>
    </submittedName>
</protein>
<dbReference type="InterPro" id="IPR012441">
    <property type="entry name" value="DUF1643"/>
</dbReference>
<dbReference type="OrthoDB" id="9807577at2"/>
<dbReference type="EMBL" id="SRLE01000008">
    <property type="protein sequence ID" value="TGD72977.1"/>
    <property type="molecule type" value="Genomic_DNA"/>
</dbReference>
<organism evidence="1 2">
    <name type="scientific">Mangrovimicrobium sediminis</name>
    <dbReference type="NCBI Taxonomy" id="2562682"/>
    <lineage>
        <taxon>Bacteria</taxon>
        <taxon>Pseudomonadati</taxon>
        <taxon>Pseudomonadota</taxon>
        <taxon>Gammaproteobacteria</taxon>
        <taxon>Cellvibrionales</taxon>
        <taxon>Halieaceae</taxon>
        <taxon>Mangrovimicrobium</taxon>
    </lineage>
</organism>